<dbReference type="EMBL" id="MU826388">
    <property type="protein sequence ID" value="KAJ7376867.1"/>
    <property type="molecule type" value="Genomic_DNA"/>
</dbReference>
<accession>A0A9W9Z8B0</accession>
<comment type="pathway">
    <text evidence="1">Purine metabolism; IMP biosynthesis via de novo pathway; 5-amino-1-(5-phospho-D-ribosyl)imidazole-4-carboxamide from 5-amino-1-(5-phospho-D-ribosyl)imidazole-4-carboxylate: step 1/2.</text>
</comment>
<evidence type="ECO:0000313" key="8">
    <source>
        <dbReference type="EMBL" id="KAJ7376867.1"/>
    </source>
</evidence>
<dbReference type="PANTHER" id="PTHR43599">
    <property type="entry name" value="MULTIFUNCTIONAL PROTEIN ADE2"/>
    <property type="match status" value="1"/>
</dbReference>
<feature type="domain" description="SAICAR synthetase/ADE2 N-terminal" evidence="7">
    <location>
        <begin position="19"/>
        <end position="190"/>
    </location>
</feature>
<evidence type="ECO:0000313" key="9">
    <source>
        <dbReference type="Proteomes" id="UP001163046"/>
    </source>
</evidence>
<evidence type="ECO:0000256" key="3">
    <source>
        <dbReference type="ARBA" id="ARBA00022598"/>
    </source>
</evidence>
<organism evidence="8 9">
    <name type="scientific">Desmophyllum pertusum</name>
    <dbReference type="NCBI Taxonomy" id="174260"/>
    <lineage>
        <taxon>Eukaryota</taxon>
        <taxon>Metazoa</taxon>
        <taxon>Cnidaria</taxon>
        <taxon>Anthozoa</taxon>
        <taxon>Hexacorallia</taxon>
        <taxon>Scleractinia</taxon>
        <taxon>Caryophylliina</taxon>
        <taxon>Caryophylliidae</taxon>
        <taxon>Desmophyllum</taxon>
    </lineage>
</organism>
<dbReference type="Pfam" id="PF01259">
    <property type="entry name" value="SAICAR_synt"/>
    <property type="match status" value="1"/>
</dbReference>
<dbReference type="GO" id="GO:0005524">
    <property type="term" value="F:ATP binding"/>
    <property type="evidence" value="ECO:0007669"/>
    <property type="project" value="UniProtKB-KW"/>
</dbReference>
<dbReference type="AlphaFoldDB" id="A0A9W9Z8B0"/>
<comment type="caution">
    <text evidence="8">The sequence shown here is derived from an EMBL/GenBank/DDBJ whole genome shotgun (WGS) entry which is preliminary data.</text>
</comment>
<keyword evidence="4" id="KW-0547">Nucleotide-binding</keyword>
<evidence type="ECO:0000256" key="1">
    <source>
        <dbReference type="ARBA" id="ARBA00004672"/>
    </source>
</evidence>
<dbReference type="EC" id="6.3.2.6" evidence="2"/>
<dbReference type="GO" id="GO:0006164">
    <property type="term" value="P:purine nucleotide biosynthetic process"/>
    <property type="evidence" value="ECO:0007669"/>
    <property type="project" value="UniProtKB-KW"/>
</dbReference>
<evidence type="ECO:0000256" key="2">
    <source>
        <dbReference type="ARBA" id="ARBA00012217"/>
    </source>
</evidence>
<gene>
    <name evidence="8" type="ORF">OS493_032016</name>
</gene>
<name>A0A9W9Z8B0_9CNID</name>
<dbReference type="OrthoDB" id="9991235at2759"/>
<dbReference type="InterPro" id="IPR028923">
    <property type="entry name" value="SAICAR_synt/ADE2_N"/>
</dbReference>
<evidence type="ECO:0000256" key="4">
    <source>
        <dbReference type="ARBA" id="ARBA00022741"/>
    </source>
</evidence>
<sequence length="197" mass="22661">MLFREQVLKSYYPIKVYQNKYYSACGTKITAFDSTRKNDLIGKAKFSNATTTAVFELLNTCGIKTHYVKKHDDESFIGIGCDMIPLEVVTRRIATWLVFEEVTLESRKGTDLHLLNWRCSSKMMPSMIRFWTYEQCVENELIVGGKKIGKHELNIMGEMAVAVFEILERAWATVDVALVDMKVEFGFSNKDWRTSPC</sequence>
<proteinExistence type="predicted"/>
<dbReference type="PANTHER" id="PTHR43599:SF3">
    <property type="entry name" value="SI:DKEY-6E2.2"/>
    <property type="match status" value="1"/>
</dbReference>
<dbReference type="InterPro" id="IPR050089">
    <property type="entry name" value="SAICAR_synthetase"/>
</dbReference>
<evidence type="ECO:0000256" key="5">
    <source>
        <dbReference type="ARBA" id="ARBA00022755"/>
    </source>
</evidence>
<protein>
    <recommendedName>
        <fullName evidence="2">phosphoribosylaminoimidazolesuccinocarboxamide synthase</fullName>
        <ecNumber evidence="2">6.3.2.6</ecNumber>
    </recommendedName>
</protein>
<dbReference type="GO" id="GO:0004639">
    <property type="term" value="F:phosphoribosylaminoimidazolesuccinocarboxamide synthase activity"/>
    <property type="evidence" value="ECO:0007669"/>
    <property type="project" value="UniProtKB-EC"/>
</dbReference>
<evidence type="ECO:0000259" key="7">
    <source>
        <dbReference type="Pfam" id="PF01259"/>
    </source>
</evidence>
<keyword evidence="3" id="KW-0436">Ligase</keyword>
<reference evidence="8" key="1">
    <citation type="submission" date="2023-01" db="EMBL/GenBank/DDBJ databases">
        <title>Genome assembly of the deep-sea coral Lophelia pertusa.</title>
        <authorList>
            <person name="Herrera S."/>
            <person name="Cordes E."/>
        </authorList>
    </citation>
    <scope>NUCLEOTIDE SEQUENCE</scope>
    <source>
        <strain evidence="8">USNM1676648</strain>
        <tissue evidence="8">Polyp</tissue>
    </source>
</reference>
<dbReference type="SUPFAM" id="SSF56104">
    <property type="entry name" value="SAICAR synthase-like"/>
    <property type="match status" value="1"/>
</dbReference>
<keyword evidence="9" id="KW-1185">Reference proteome</keyword>
<evidence type="ECO:0000256" key="6">
    <source>
        <dbReference type="ARBA" id="ARBA00022840"/>
    </source>
</evidence>
<keyword evidence="6" id="KW-0067">ATP-binding</keyword>
<dbReference type="Proteomes" id="UP001163046">
    <property type="component" value="Unassembled WGS sequence"/>
</dbReference>
<keyword evidence="5" id="KW-0658">Purine biosynthesis</keyword>
<dbReference type="Gene3D" id="3.30.200.20">
    <property type="entry name" value="Phosphorylase Kinase, domain 1"/>
    <property type="match status" value="1"/>
</dbReference>
<dbReference type="GO" id="GO:0005829">
    <property type="term" value="C:cytosol"/>
    <property type="evidence" value="ECO:0007669"/>
    <property type="project" value="TreeGrafter"/>
</dbReference>